<keyword evidence="3" id="KW-0170">Cobalt</keyword>
<dbReference type="GO" id="GO:0036424">
    <property type="term" value="F:L-phosphoserine phosphatase activity"/>
    <property type="evidence" value="ECO:0007669"/>
    <property type="project" value="UniProtKB-UniRule"/>
</dbReference>
<evidence type="ECO:0000256" key="1">
    <source>
        <dbReference type="ARBA" id="ARBA00022801"/>
    </source>
</evidence>
<organism evidence="4 5">
    <name type="scientific">Rossellomorea marisflavi</name>
    <dbReference type="NCBI Taxonomy" id="189381"/>
    <lineage>
        <taxon>Bacteria</taxon>
        <taxon>Bacillati</taxon>
        <taxon>Bacillota</taxon>
        <taxon>Bacilli</taxon>
        <taxon>Bacillales</taxon>
        <taxon>Bacillaceae</taxon>
        <taxon>Rossellomorea</taxon>
    </lineage>
</organism>
<dbReference type="PANTHER" id="PTHR46470">
    <property type="entry name" value="N-ACYLNEURAMINATE-9-PHOSPHATASE"/>
    <property type="match status" value="1"/>
</dbReference>
<comment type="function">
    <text evidence="3">Catalyzes the last step of the phosphorylated serine biosynthetic pathway, i.e. dephosphorylation of O-phospho-L-serine to form L-serine.</text>
</comment>
<dbReference type="OrthoDB" id="9809962at2"/>
<dbReference type="NCBIfam" id="TIGR01509">
    <property type="entry name" value="HAD-SF-IA-v3"/>
    <property type="match status" value="1"/>
</dbReference>
<dbReference type="NCBIfam" id="TIGR01549">
    <property type="entry name" value="HAD-SF-IA-v1"/>
    <property type="match status" value="1"/>
</dbReference>
<dbReference type="Pfam" id="PF00702">
    <property type="entry name" value="Hydrolase"/>
    <property type="match status" value="1"/>
</dbReference>
<dbReference type="EMBL" id="LGUE01000001">
    <property type="protein sequence ID" value="KON91760.1"/>
    <property type="molecule type" value="Genomic_DNA"/>
</dbReference>
<keyword evidence="5" id="KW-1185">Reference proteome</keyword>
<dbReference type="HAMAP" id="MF_02240">
    <property type="entry name" value="PSP"/>
    <property type="match status" value="1"/>
</dbReference>
<accession>A0A0M0GPA3</accession>
<name>A0A0M0GPA3_9BACI</name>
<comment type="pathway">
    <text evidence="3">Amino-acid biosynthesis; L-serine biosynthesis; L-serine from 3-phospho-D-glycerate: step 3/3.</text>
</comment>
<dbReference type="InterPro" id="IPR044266">
    <property type="entry name" value="PSP_YsaA"/>
</dbReference>
<dbReference type="PANTHER" id="PTHR46470:SF3">
    <property type="entry name" value="N-ACYLNEURAMINATE-9-PHOSPHATASE"/>
    <property type="match status" value="1"/>
</dbReference>
<evidence type="ECO:0000313" key="5">
    <source>
        <dbReference type="Proteomes" id="UP000037405"/>
    </source>
</evidence>
<dbReference type="Proteomes" id="UP000037405">
    <property type="component" value="Unassembled WGS sequence"/>
</dbReference>
<evidence type="ECO:0000256" key="2">
    <source>
        <dbReference type="ARBA" id="ARBA00022842"/>
    </source>
</evidence>
<dbReference type="PATRIC" id="fig|189381.12.peg.1024"/>
<keyword evidence="1 3" id="KW-0378">Hydrolase</keyword>
<dbReference type="InterPro" id="IPR023214">
    <property type="entry name" value="HAD_sf"/>
</dbReference>
<keyword evidence="2 3" id="KW-0460">Magnesium</keyword>
<dbReference type="EC" id="3.1.3.3" evidence="3"/>
<dbReference type="SFLD" id="SFLDG01129">
    <property type="entry name" value="C1.5:_HAD__Beta-PGM__Phosphata"/>
    <property type="match status" value="1"/>
</dbReference>
<reference evidence="5" key="1">
    <citation type="submission" date="2015-07" db="EMBL/GenBank/DDBJ databases">
        <title>Fjat-14235 jcm11544.</title>
        <authorList>
            <person name="Liu B."/>
            <person name="Wang J."/>
            <person name="Zhu Y."/>
            <person name="Liu G."/>
            <person name="Chen Q."/>
            <person name="Chen Z."/>
            <person name="Lan J."/>
            <person name="Che J."/>
            <person name="Ge C."/>
            <person name="Shi H."/>
            <person name="Pan Z."/>
            <person name="Liu X."/>
        </authorList>
    </citation>
    <scope>NUCLEOTIDE SEQUENCE [LARGE SCALE GENOMIC DNA]</scope>
    <source>
        <strain evidence="5">JCM 11544</strain>
    </source>
</reference>
<comment type="cofactor">
    <cofactor evidence="3">
        <name>Mg(2+)</name>
        <dbReference type="ChEBI" id="CHEBI:18420"/>
    </cofactor>
    <cofactor evidence="3">
        <name>Co(2+)</name>
        <dbReference type="ChEBI" id="CHEBI:48828"/>
    </cofactor>
</comment>
<sequence length="261" mass="29763">MLKAIFFDLDDTLLWDAKSISEAFGATCRYAATQVKVDADELESSVRASARELYASYDTYEFTQMIGINPFEGLWGDFFDEHDENFTKLSRIAPGYREEAWKNGLEREGVRVEGLGEELAERFREERKKHPFVYDETFDVLEKVKDSYELILLTNGSPHLQHTKLELTPELVPYFKEIIVSGAVGKGKPEPEMFEIALEKVGIAKEEAIMVGDNLNTDIKGANQCGIRTVWINHHQKKPELVTPTYEIDRLAGLIPLLDRL</sequence>
<dbReference type="AlphaFoldDB" id="A0A0M0GPA3"/>
<gene>
    <name evidence="4" type="ORF">AF331_04510</name>
</gene>
<keyword evidence="3" id="KW-0718">Serine biosynthesis</keyword>
<dbReference type="InterPro" id="IPR036412">
    <property type="entry name" value="HAD-like_sf"/>
</dbReference>
<dbReference type="GO" id="GO:0006564">
    <property type="term" value="P:L-serine biosynthetic process"/>
    <property type="evidence" value="ECO:0007669"/>
    <property type="project" value="UniProtKB-UniRule"/>
</dbReference>
<comment type="caution">
    <text evidence="4">The sequence shown here is derived from an EMBL/GenBank/DDBJ whole genome shotgun (WGS) entry which is preliminary data.</text>
</comment>
<dbReference type="SFLD" id="SFLDS00003">
    <property type="entry name" value="Haloacid_Dehalogenase"/>
    <property type="match status" value="1"/>
</dbReference>
<comment type="catalytic activity">
    <reaction evidence="3">
        <text>O-phospho-D-serine + H2O = D-serine + phosphate</text>
        <dbReference type="Rhea" id="RHEA:24873"/>
        <dbReference type="ChEBI" id="CHEBI:15377"/>
        <dbReference type="ChEBI" id="CHEBI:35247"/>
        <dbReference type="ChEBI" id="CHEBI:43474"/>
        <dbReference type="ChEBI" id="CHEBI:58680"/>
        <dbReference type="EC" id="3.1.3.3"/>
    </reaction>
</comment>
<dbReference type="InterPro" id="IPR006439">
    <property type="entry name" value="HAD-SF_hydro_IA"/>
</dbReference>
<keyword evidence="3" id="KW-0028">Amino-acid biosynthesis</keyword>
<protein>
    <recommendedName>
        <fullName evidence="3">Phosphoserine phosphatase</fullName>
        <shortName evidence="3">PSP</shortName>
        <ecNumber evidence="3">3.1.3.3</ecNumber>
    </recommendedName>
</protein>
<dbReference type="InterPro" id="IPR051400">
    <property type="entry name" value="HAD-like_hydrolase"/>
</dbReference>
<comment type="similarity">
    <text evidence="3">Belongs to the HAD-like hydrolase superfamily.</text>
</comment>
<dbReference type="RefSeq" id="WP_053426951.1">
    <property type="nucleotide sequence ID" value="NZ_JAMQJB010000003.1"/>
</dbReference>
<evidence type="ECO:0000313" key="4">
    <source>
        <dbReference type="EMBL" id="KON91760.1"/>
    </source>
</evidence>
<dbReference type="SFLD" id="SFLDG01135">
    <property type="entry name" value="C1.5.6:_HAD__Beta-PGM__Phospha"/>
    <property type="match status" value="1"/>
</dbReference>
<proteinExistence type="inferred from homology"/>
<dbReference type="STRING" id="189381.GCA_900166615_03388"/>
<dbReference type="SUPFAM" id="SSF56784">
    <property type="entry name" value="HAD-like"/>
    <property type="match status" value="1"/>
</dbReference>
<evidence type="ECO:0000256" key="3">
    <source>
        <dbReference type="HAMAP-Rule" id="MF_02240"/>
    </source>
</evidence>
<comment type="catalytic activity">
    <reaction evidence="3">
        <text>O-phospho-L-serine + H2O = L-serine + phosphate</text>
        <dbReference type="Rhea" id="RHEA:21208"/>
        <dbReference type="ChEBI" id="CHEBI:15377"/>
        <dbReference type="ChEBI" id="CHEBI:33384"/>
        <dbReference type="ChEBI" id="CHEBI:43474"/>
        <dbReference type="ChEBI" id="CHEBI:57524"/>
        <dbReference type="EC" id="3.1.3.3"/>
    </reaction>
</comment>
<dbReference type="Gene3D" id="1.20.120.710">
    <property type="entry name" value="Haloacid dehalogenase hydrolase-like domain"/>
    <property type="match status" value="1"/>
</dbReference>
<dbReference type="Gene3D" id="3.40.50.1000">
    <property type="entry name" value="HAD superfamily/HAD-like"/>
    <property type="match status" value="1"/>
</dbReference>